<dbReference type="InterPro" id="IPR010144">
    <property type="entry name" value="CRISPR-assoc_prot_Csd1-typ"/>
</dbReference>
<comment type="caution">
    <text evidence="2">The sequence shown here is derived from an EMBL/GenBank/DDBJ whole genome shotgun (WGS) entry which is preliminary data.</text>
</comment>
<protein>
    <submittedName>
        <fullName evidence="2">CRISPR-associated protein, Csd1 family</fullName>
    </submittedName>
</protein>
<evidence type="ECO:0000256" key="1">
    <source>
        <dbReference type="SAM" id="MobiDB-lite"/>
    </source>
</evidence>
<keyword evidence="3" id="KW-1185">Reference proteome</keyword>
<sequence length="659" mass="75054">MSWIQKLYETYEENKQLAGVIRGEDAPVLLPICHTTQKAQITVVIDGEGNFLRASVIPAADSQTIIPCTESSGSRAGVKPVNHPLCDKLQYVAGDFSLHGGKVTSGFKKNPGEPYELYCQDLKQWVESPATHEKVAAIYHYVKKRTLVSDLISSQCLWTDEDGQLLVEWPKDDKDNMPEIFRVLSPTAVQSDAFVRWVVEIPGNPQREVWTDITLYDAWISYYISMQSFKGLCYVTGQASELALSHPAKLRNQGDKAKLISSNDIRGYTFRGRFHDGQQTAGVSFEVTQKAHNALRWLIDRQGVRNGSLALVTWAQKGEVVPDPMADYFGLSSRGDVSDDGGQRTAYTAEEFFEALKKCLYGYRKRLAHTKEVMIIMLDAATTGRLSIRLYRELVPEDFIQRIENWHRTAAWVHTYRNPKWSKEVKESAPKRYVSAPSPFDIAEAAYGRRLDETLQNKTVERVLRCQLDGVPLPLDLVETTLRRASSPLGMERWEWEKTLTIACAMYRKHCEREGYALALEENRKTRDYLYGRLLALADNLEEWALKEGGEQRQTNALRLMQRFSERPFSTWRSIELSLHPYKARLGAKGKGLINRMTEVMALFDADDFISDKKLTGEFLLGYHCQKRALWKNTEEQQQQDEPQGQSQDQPIEGTEGGE</sequence>
<feature type="region of interest" description="Disordered" evidence="1">
    <location>
        <begin position="633"/>
        <end position="659"/>
    </location>
</feature>
<dbReference type="EMBL" id="FXUF01000012">
    <property type="protein sequence ID" value="SMP64767.1"/>
    <property type="molecule type" value="Genomic_DNA"/>
</dbReference>
<dbReference type="Pfam" id="PF09709">
    <property type="entry name" value="Cas_Csd1"/>
    <property type="match status" value="1"/>
</dbReference>
<evidence type="ECO:0000313" key="3">
    <source>
        <dbReference type="Proteomes" id="UP001158066"/>
    </source>
</evidence>
<reference evidence="2" key="1">
    <citation type="submission" date="2017-05" db="EMBL/GenBank/DDBJ databases">
        <authorList>
            <person name="Varghese N."/>
            <person name="Submissions S."/>
        </authorList>
    </citation>
    <scope>NUCLEOTIDE SEQUENCE</scope>
    <source>
        <strain evidence="2">Su22</strain>
    </source>
</reference>
<dbReference type="RefSeq" id="WP_283410059.1">
    <property type="nucleotide sequence ID" value="NZ_FXUF01000012.1"/>
</dbReference>
<evidence type="ECO:0000313" key="2">
    <source>
        <dbReference type="EMBL" id="SMP64767.1"/>
    </source>
</evidence>
<feature type="compositionally biased region" description="Low complexity" evidence="1">
    <location>
        <begin position="636"/>
        <end position="651"/>
    </location>
</feature>
<dbReference type="NCBIfam" id="TIGR01863">
    <property type="entry name" value="cas_Csd1"/>
    <property type="match status" value="1"/>
</dbReference>
<organism evidence="2 3">
    <name type="scientific">Anoxynatronum buryatiense</name>
    <dbReference type="NCBI Taxonomy" id="489973"/>
    <lineage>
        <taxon>Bacteria</taxon>
        <taxon>Bacillati</taxon>
        <taxon>Bacillota</taxon>
        <taxon>Clostridia</taxon>
        <taxon>Eubacteriales</taxon>
        <taxon>Clostridiaceae</taxon>
        <taxon>Anoxynatronum</taxon>
    </lineage>
</organism>
<accession>A0AA45WXZ0</accession>
<proteinExistence type="predicted"/>
<gene>
    <name evidence="2" type="ORF">SAMN06296020_11210</name>
</gene>
<dbReference type="CDD" id="cd09757">
    <property type="entry name" value="Cas8c_I-C"/>
    <property type="match status" value="1"/>
</dbReference>
<dbReference type="Proteomes" id="UP001158066">
    <property type="component" value="Unassembled WGS sequence"/>
</dbReference>
<name>A0AA45WXZ0_9CLOT</name>
<dbReference type="AlphaFoldDB" id="A0AA45WXZ0"/>